<comment type="caution">
    <text evidence="2">The sequence shown here is derived from an EMBL/GenBank/DDBJ whole genome shotgun (WGS) entry which is preliminary data.</text>
</comment>
<organism evidence="2 3">
    <name type="scientific">Sphingobacterium populi</name>
    <dbReference type="NCBI Taxonomy" id="1812824"/>
    <lineage>
        <taxon>Bacteria</taxon>
        <taxon>Pseudomonadati</taxon>
        <taxon>Bacteroidota</taxon>
        <taxon>Sphingobacteriia</taxon>
        <taxon>Sphingobacteriales</taxon>
        <taxon>Sphingobacteriaceae</taxon>
        <taxon>Sphingobacterium</taxon>
    </lineage>
</organism>
<evidence type="ECO:0000313" key="3">
    <source>
        <dbReference type="Proteomes" id="UP001597418"/>
    </source>
</evidence>
<gene>
    <name evidence="2" type="ORF">ACFSQ6_00850</name>
</gene>
<dbReference type="InterPro" id="IPR010982">
    <property type="entry name" value="Lambda_DNA-bd_dom_sf"/>
</dbReference>
<dbReference type="InterPro" id="IPR001387">
    <property type="entry name" value="Cro/C1-type_HTH"/>
</dbReference>
<dbReference type="PROSITE" id="PS50943">
    <property type="entry name" value="HTH_CROC1"/>
    <property type="match status" value="1"/>
</dbReference>
<dbReference type="Pfam" id="PF01381">
    <property type="entry name" value="HTH_3"/>
    <property type="match status" value="1"/>
</dbReference>
<proteinExistence type="predicted"/>
<reference evidence="3" key="1">
    <citation type="journal article" date="2019" name="Int. J. Syst. Evol. Microbiol.">
        <title>The Global Catalogue of Microorganisms (GCM) 10K type strain sequencing project: providing services to taxonomists for standard genome sequencing and annotation.</title>
        <authorList>
            <consortium name="The Broad Institute Genomics Platform"/>
            <consortium name="The Broad Institute Genome Sequencing Center for Infectious Disease"/>
            <person name="Wu L."/>
            <person name="Ma J."/>
        </authorList>
    </citation>
    <scope>NUCLEOTIDE SEQUENCE [LARGE SCALE GENOMIC DNA]</scope>
    <source>
        <strain evidence="3">KCTC 42247</strain>
    </source>
</reference>
<dbReference type="CDD" id="cd00093">
    <property type="entry name" value="HTH_XRE"/>
    <property type="match status" value="1"/>
</dbReference>
<dbReference type="EMBL" id="JBHUMB010000005">
    <property type="protein sequence ID" value="MFD2741936.1"/>
    <property type="molecule type" value="Genomic_DNA"/>
</dbReference>
<dbReference type="SMART" id="SM00530">
    <property type="entry name" value="HTH_XRE"/>
    <property type="match status" value="1"/>
</dbReference>
<sequence>MKFVIGEKIKEKVEERGVTQKAFASAIGMTPRNLERFFERSDISINQLVRASEFLNFDFVSLYIENSPHGKNIPQIVKENSVNYHNKLKDVSVQISISGDVETISKQLSSLLIKIQSEAEQRGLHLI</sequence>
<feature type="domain" description="HTH cro/C1-type" evidence="1">
    <location>
        <begin position="9"/>
        <end position="62"/>
    </location>
</feature>
<dbReference type="RefSeq" id="WP_066753086.1">
    <property type="nucleotide sequence ID" value="NZ_JBHUMB010000005.1"/>
</dbReference>
<dbReference type="Proteomes" id="UP001597418">
    <property type="component" value="Unassembled WGS sequence"/>
</dbReference>
<dbReference type="Gene3D" id="1.10.260.40">
    <property type="entry name" value="lambda repressor-like DNA-binding domains"/>
    <property type="match status" value="1"/>
</dbReference>
<keyword evidence="3" id="KW-1185">Reference proteome</keyword>
<dbReference type="SUPFAM" id="SSF47413">
    <property type="entry name" value="lambda repressor-like DNA-binding domains"/>
    <property type="match status" value="1"/>
</dbReference>
<accession>A0ABW5UAE9</accession>
<name>A0ABW5UAE9_9SPHI</name>
<evidence type="ECO:0000313" key="2">
    <source>
        <dbReference type="EMBL" id="MFD2741936.1"/>
    </source>
</evidence>
<evidence type="ECO:0000259" key="1">
    <source>
        <dbReference type="PROSITE" id="PS50943"/>
    </source>
</evidence>
<protein>
    <submittedName>
        <fullName evidence="2">Helix-turn-helix transcriptional regulator</fullName>
    </submittedName>
</protein>